<protein>
    <submittedName>
        <fullName evidence="2">Uncharacterized protein</fullName>
    </submittedName>
</protein>
<comment type="caution">
    <text evidence="2">The sequence shown here is derived from an EMBL/GenBank/DDBJ whole genome shotgun (WGS) entry which is preliminary data.</text>
</comment>
<reference evidence="2 3" key="1">
    <citation type="journal article" date="2023" name="Plants (Basel)">
        <title>Bridging the Gap: Combining Genomics and Transcriptomics Approaches to Understand Stylosanthes scabra, an Orphan Legume from the Brazilian Caatinga.</title>
        <authorList>
            <person name="Ferreira-Neto J.R.C."/>
            <person name="da Silva M.D."/>
            <person name="Binneck E."/>
            <person name="de Melo N.F."/>
            <person name="da Silva R.H."/>
            <person name="de Melo A.L.T.M."/>
            <person name="Pandolfi V."/>
            <person name="Bustamante F.O."/>
            <person name="Brasileiro-Vidal A.C."/>
            <person name="Benko-Iseppon A.M."/>
        </authorList>
    </citation>
    <scope>NUCLEOTIDE SEQUENCE [LARGE SCALE GENOMIC DNA]</scope>
    <source>
        <tissue evidence="2">Leaves</tissue>
    </source>
</reference>
<proteinExistence type="predicted"/>
<accession>A0ABU6Y4A4</accession>
<keyword evidence="3" id="KW-1185">Reference proteome</keyword>
<sequence length="177" mass="20466">MAMNRETDENRKPLVVVGENYSWVKGEVRDLSSLFLDAKSVEQIGDPSTWIREGSGIKLRFLPCREEDRVYQSGEGWEFFFMYTTVFLDVEKPLEPSEEKLASKSTSNRGAKIEGEKHRSEMKREESERTKRRTIICAICTVPIHQLSIKNSIFLTSPRSPHHEKIHDMELVAVFCD</sequence>
<feature type="region of interest" description="Disordered" evidence="1">
    <location>
        <begin position="98"/>
        <end position="128"/>
    </location>
</feature>
<evidence type="ECO:0000313" key="3">
    <source>
        <dbReference type="Proteomes" id="UP001341840"/>
    </source>
</evidence>
<evidence type="ECO:0000256" key="1">
    <source>
        <dbReference type="SAM" id="MobiDB-lite"/>
    </source>
</evidence>
<feature type="compositionally biased region" description="Basic and acidic residues" evidence="1">
    <location>
        <begin position="111"/>
        <end position="128"/>
    </location>
</feature>
<name>A0ABU6Y4A4_9FABA</name>
<dbReference type="Proteomes" id="UP001341840">
    <property type="component" value="Unassembled WGS sequence"/>
</dbReference>
<organism evidence="2 3">
    <name type="scientific">Stylosanthes scabra</name>
    <dbReference type="NCBI Taxonomy" id="79078"/>
    <lineage>
        <taxon>Eukaryota</taxon>
        <taxon>Viridiplantae</taxon>
        <taxon>Streptophyta</taxon>
        <taxon>Embryophyta</taxon>
        <taxon>Tracheophyta</taxon>
        <taxon>Spermatophyta</taxon>
        <taxon>Magnoliopsida</taxon>
        <taxon>eudicotyledons</taxon>
        <taxon>Gunneridae</taxon>
        <taxon>Pentapetalae</taxon>
        <taxon>rosids</taxon>
        <taxon>fabids</taxon>
        <taxon>Fabales</taxon>
        <taxon>Fabaceae</taxon>
        <taxon>Papilionoideae</taxon>
        <taxon>50 kb inversion clade</taxon>
        <taxon>dalbergioids sensu lato</taxon>
        <taxon>Dalbergieae</taxon>
        <taxon>Pterocarpus clade</taxon>
        <taxon>Stylosanthes</taxon>
    </lineage>
</organism>
<evidence type="ECO:0000313" key="2">
    <source>
        <dbReference type="EMBL" id="MED6204585.1"/>
    </source>
</evidence>
<dbReference type="EMBL" id="JASCZI010241680">
    <property type="protein sequence ID" value="MED6204585.1"/>
    <property type="molecule type" value="Genomic_DNA"/>
</dbReference>
<gene>
    <name evidence="2" type="ORF">PIB30_010439</name>
</gene>